<dbReference type="InterPro" id="IPR026319">
    <property type="entry name" value="ZC2HC1A/B-like"/>
</dbReference>
<dbReference type="EMBL" id="KQ965747">
    <property type="protein sequence ID" value="KXS17386.1"/>
    <property type="molecule type" value="Genomic_DNA"/>
</dbReference>
<evidence type="ECO:0000313" key="3">
    <source>
        <dbReference type="Proteomes" id="UP000070544"/>
    </source>
</evidence>
<dbReference type="PANTHER" id="PTHR13555">
    <property type="entry name" value="C2H2 ZINC FINGER CGI-62-RELATED"/>
    <property type="match status" value="1"/>
</dbReference>
<name>A0A139AKU0_GONPJ</name>
<dbReference type="OrthoDB" id="265955at2759"/>
<dbReference type="Pfam" id="PF13913">
    <property type="entry name" value="zf-C2HC_2"/>
    <property type="match status" value="2"/>
</dbReference>
<sequence length="230" mass="24716">MSSLAHIPATDPKKTPMLVCSMCGREFGSLSLPIHEKECREKVERERPASASTLIQKQEDLQAALKAGKITHAQYNDQARTWYQDATRVHCPHCHRGFSDEERLNVHMKGCDADPEREANSAHGRTGSSDRKSGAASQVGTPKSHSQGATPAATSPRPGASKQTSAVALPEVGHGSLGHSEPRKESQLAKAGKSEGGAKFCPSCGTKFGEGDKFCSECGKRREWDSFGVT</sequence>
<reference evidence="2 3" key="1">
    <citation type="journal article" date="2015" name="Genome Biol. Evol.">
        <title>Phylogenomic analyses indicate that early fungi evolved digesting cell walls of algal ancestors of land plants.</title>
        <authorList>
            <person name="Chang Y."/>
            <person name="Wang S."/>
            <person name="Sekimoto S."/>
            <person name="Aerts A.L."/>
            <person name="Choi C."/>
            <person name="Clum A."/>
            <person name="LaButti K.M."/>
            <person name="Lindquist E.A."/>
            <person name="Yee Ngan C."/>
            <person name="Ohm R.A."/>
            <person name="Salamov A.A."/>
            <person name="Grigoriev I.V."/>
            <person name="Spatafora J.W."/>
            <person name="Berbee M.L."/>
        </authorList>
    </citation>
    <scope>NUCLEOTIDE SEQUENCE [LARGE SCALE GENOMIC DNA]</scope>
    <source>
        <strain evidence="2 3">JEL478</strain>
    </source>
</reference>
<dbReference type="OMA" id="KITHAQY"/>
<dbReference type="Proteomes" id="UP000070544">
    <property type="component" value="Unassembled WGS sequence"/>
</dbReference>
<gene>
    <name evidence="2" type="ORF">M427DRAFT_30518</name>
</gene>
<dbReference type="AlphaFoldDB" id="A0A139AKU0"/>
<protein>
    <submittedName>
        <fullName evidence="2">Uncharacterized protein</fullName>
    </submittedName>
</protein>
<feature type="region of interest" description="Disordered" evidence="1">
    <location>
        <begin position="112"/>
        <end position="199"/>
    </location>
</feature>
<dbReference type="STRING" id="1344416.A0A139AKU0"/>
<dbReference type="Gene3D" id="3.30.160.60">
    <property type="entry name" value="Classic Zinc Finger"/>
    <property type="match status" value="1"/>
</dbReference>
<feature type="compositionally biased region" description="Polar residues" evidence="1">
    <location>
        <begin position="135"/>
        <end position="153"/>
    </location>
</feature>
<dbReference type="PANTHER" id="PTHR13555:SF68">
    <property type="entry name" value="ZINC FINGER PROTEIN 474"/>
    <property type="match status" value="1"/>
</dbReference>
<evidence type="ECO:0000313" key="2">
    <source>
        <dbReference type="EMBL" id="KXS17386.1"/>
    </source>
</evidence>
<accession>A0A139AKU0</accession>
<evidence type="ECO:0000256" key="1">
    <source>
        <dbReference type="SAM" id="MobiDB-lite"/>
    </source>
</evidence>
<proteinExistence type="predicted"/>
<keyword evidence="3" id="KW-1185">Reference proteome</keyword>
<organism evidence="2 3">
    <name type="scientific">Gonapodya prolifera (strain JEL478)</name>
    <name type="common">Monoblepharis prolifera</name>
    <dbReference type="NCBI Taxonomy" id="1344416"/>
    <lineage>
        <taxon>Eukaryota</taxon>
        <taxon>Fungi</taxon>
        <taxon>Fungi incertae sedis</taxon>
        <taxon>Chytridiomycota</taxon>
        <taxon>Chytridiomycota incertae sedis</taxon>
        <taxon>Monoblepharidomycetes</taxon>
        <taxon>Monoblepharidales</taxon>
        <taxon>Gonapodyaceae</taxon>
        <taxon>Gonapodya</taxon>
    </lineage>
</organism>